<comment type="subcellular location">
    <subcellularLocation>
        <location evidence="3 19">Cytoplasm</location>
    </subcellularLocation>
</comment>
<dbReference type="InterPro" id="IPR003170">
    <property type="entry name" value="MurB"/>
</dbReference>
<keyword evidence="14 19" id="KW-0560">Oxidoreductase</keyword>
<keyword evidence="22" id="KW-1185">Reference proteome</keyword>
<dbReference type="EMBL" id="JBEPSM010000001">
    <property type="protein sequence ID" value="MET4632106.1"/>
    <property type="molecule type" value="Genomic_DNA"/>
</dbReference>
<dbReference type="NCBIfam" id="NF000755">
    <property type="entry name" value="PRK00046.1"/>
    <property type="match status" value="1"/>
</dbReference>
<feature type="active site" evidence="19">
    <location>
        <position position="165"/>
    </location>
</feature>
<name>A0ABV2QSV7_9HYPH</name>
<keyword evidence="9 19" id="KW-0285">Flavoprotein</keyword>
<feature type="domain" description="FAD-binding PCMH-type" evidence="20">
    <location>
        <begin position="18"/>
        <end position="188"/>
    </location>
</feature>
<keyword evidence="7 19" id="KW-0963">Cytoplasm</keyword>
<evidence type="ECO:0000256" key="17">
    <source>
        <dbReference type="ARBA" id="ARBA00031026"/>
    </source>
</evidence>
<proteinExistence type="inferred from homology"/>
<protein>
    <recommendedName>
        <fullName evidence="6 19">UDP-N-acetylenolpyruvoylglucosamine reductase</fullName>
        <ecNumber evidence="5 19">1.3.1.98</ecNumber>
    </recommendedName>
    <alternativeName>
        <fullName evidence="17 19">UDP-N-acetylmuramate dehydrogenase</fullName>
    </alternativeName>
</protein>
<evidence type="ECO:0000256" key="16">
    <source>
        <dbReference type="ARBA" id="ARBA00023316"/>
    </source>
</evidence>
<dbReference type="GO" id="GO:0008762">
    <property type="term" value="F:UDP-N-acetylmuramate dehydrogenase activity"/>
    <property type="evidence" value="ECO:0007669"/>
    <property type="project" value="UniProtKB-EC"/>
</dbReference>
<dbReference type="Gene3D" id="3.30.465.10">
    <property type="match status" value="1"/>
</dbReference>
<dbReference type="SUPFAM" id="SSF56176">
    <property type="entry name" value="FAD-binding/transporter-associated domain-like"/>
    <property type="match status" value="1"/>
</dbReference>
<dbReference type="EC" id="1.3.1.98" evidence="5 19"/>
<evidence type="ECO:0000256" key="19">
    <source>
        <dbReference type="HAMAP-Rule" id="MF_00037"/>
    </source>
</evidence>
<feature type="active site" description="Proton donor" evidence="19">
    <location>
        <position position="236"/>
    </location>
</feature>
<comment type="caution">
    <text evidence="21">The sequence shown here is derived from an EMBL/GenBank/DDBJ whole genome shotgun (WGS) entry which is preliminary data.</text>
</comment>
<dbReference type="InterPro" id="IPR011601">
    <property type="entry name" value="MurB_C"/>
</dbReference>
<dbReference type="InterPro" id="IPR036635">
    <property type="entry name" value="MurB_C_sf"/>
</dbReference>
<dbReference type="PANTHER" id="PTHR21071:SF4">
    <property type="entry name" value="UDP-N-ACETYLENOLPYRUVOYLGLUCOSAMINE REDUCTASE"/>
    <property type="match status" value="1"/>
</dbReference>
<evidence type="ECO:0000259" key="20">
    <source>
        <dbReference type="PROSITE" id="PS51387"/>
    </source>
</evidence>
<evidence type="ECO:0000313" key="21">
    <source>
        <dbReference type="EMBL" id="MET4632106.1"/>
    </source>
</evidence>
<dbReference type="InterPro" id="IPR036318">
    <property type="entry name" value="FAD-bd_PCMH-like_sf"/>
</dbReference>
<evidence type="ECO:0000256" key="13">
    <source>
        <dbReference type="ARBA" id="ARBA00022984"/>
    </source>
</evidence>
<evidence type="ECO:0000313" key="22">
    <source>
        <dbReference type="Proteomes" id="UP001549321"/>
    </source>
</evidence>
<dbReference type="Pfam" id="PF01565">
    <property type="entry name" value="FAD_binding_4"/>
    <property type="match status" value="1"/>
</dbReference>
<dbReference type="Proteomes" id="UP001549321">
    <property type="component" value="Unassembled WGS sequence"/>
</dbReference>
<comment type="similarity">
    <text evidence="19">Belongs to the MurB family.</text>
</comment>
<keyword evidence="10 19" id="KW-0274">FAD</keyword>
<evidence type="ECO:0000256" key="8">
    <source>
        <dbReference type="ARBA" id="ARBA00022618"/>
    </source>
</evidence>
<evidence type="ECO:0000256" key="4">
    <source>
        <dbReference type="ARBA" id="ARBA00004752"/>
    </source>
</evidence>
<dbReference type="Gene3D" id="3.30.43.10">
    <property type="entry name" value="Uridine Diphospho-n-acetylenolpyruvylglucosamine Reductase, domain 2"/>
    <property type="match status" value="1"/>
</dbReference>
<evidence type="ECO:0000256" key="9">
    <source>
        <dbReference type="ARBA" id="ARBA00022630"/>
    </source>
</evidence>
<evidence type="ECO:0000256" key="14">
    <source>
        <dbReference type="ARBA" id="ARBA00023002"/>
    </source>
</evidence>
<comment type="catalytic activity">
    <reaction evidence="18 19">
        <text>UDP-N-acetyl-alpha-D-muramate + NADP(+) = UDP-N-acetyl-3-O-(1-carboxyvinyl)-alpha-D-glucosamine + NADPH + H(+)</text>
        <dbReference type="Rhea" id="RHEA:12248"/>
        <dbReference type="ChEBI" id="CHEBI:15378"/>
        <dbReference type="ChEBI" id="CHEBI:57783"/>
        <dbReference type="ChEBI" id="CHEBI:58349"/>
        <dbReference type="ChEBI" id="CHEBI:68483"/>
        <dbReference type="ChEBI" id="CHEBI:70757"/>
        <dbReference type="EC" id="1.3.1.98"/>
    </reaction>
</comment>
<evidence type="ECO:0000256" key="18">
    <source>
        <dbReference type="ARBA" id="ARBA00048914"/>
    </source>
</evidence>
<dbReference type="HAMAP" id="MF_00037">
    <property type="entry name" value="MurB"/>
    <property type="match status" value="1"/>
</dbReference>
<dbReference type="SUPFAM" id="SSF56194">
    <property type="entry name" value="Uridine diphospho-N-Acetylenolpyruvylglucosamine reductase, MurB, C-terminal domain"/>
    <property type="match status" value="1"/>
</dbReference>
<dbReference type="InterPro" id="IPR016167">
    <property type="entry name" value="FAD-bd_PCMH_sub1"/>
</dbReference>
<evidence type="ECO:0000256" key="3">
    <source>
        <dbReference type="ARBA" id="ARBA00004496"/>
    </source>
</evidence>
<dbReference type="NCBIfam" id="TIGR00179">
    <property type="entry name" value="murB"/>
    <property type="match status" value="1"/>
</dbReference>
<dbReference type="InterPro" id="IPR016169">
    <property type="entry name" value="FAD-bd_PCMH_sub2"/>
</dbReference>
<evidence type="ECO:0000256" key="15">
    <source>
        <dbReference type="ARBA" id="ARBA00023306"/>
    </source>
</evidence>
<dbReference type="RefSeq" id="WP_354547827.1">
    <property type="nucleotide sequence ID" value="NZ_JBEPSM010000001.1"/>
</dbReference>
<sequence length="336" mass="36625">MPEILTDYPLDDSNSFGFRARSRYAVEIRSEADLVAALADPRLQGLPRRLLGGGSNIVLSADFEGVTLLMRSQGRRLVETRDDAWIVEAAAGENWHGFVRSTLEEGHPGLENLALIPGTVGASPVQNIGAYGIELADRFDSLRAYDVETERFVTFDKDACAFAYRDSVFKHHPGRYIVTSVRFRLPRPWQPVLSYPDIAAIFQHGEAVEPEAVFNEVVAVRGRKLPDPAVIGNAGSFFQNPIVPAAKHDALKVDYPKLGGYPQPDGQVKLSAAWLVEQSGFKGVRLGHVGVYDRHALILVNHGGGSAAEITALAGEIKAGVRAKFGVELVEEPVFL</sequence>
<evidence type="ECO:0000256" key="7">
    <source>
        <dbReference type="ARBA" id="ARBA00022490"/>
    </source>
</evidence>
<evidence type="ECO:0000256" key="1">
    <source>
        <dbReference type="ARBA" id="ARBA00001974"/>
    </source>
</evidence>
<comment type="function">
    <text evidence="2 19">Cell wall formation.</text>
</comment>
<dbReference type="InterPro" id="IPR006094">
    <property type="entry name" value="Oxid_FAD_bind_N"/>
</dbReference>
<comment type="cofactor">
    <cofactor evidence="1 19">
        <name>FAD</name>
        <dbReference type="ChEBI" id="CHEBI:57692"/>
    </cofactor>
</comment>
<comment type="pathway">
    <text evidence="4 19">Cell wall biogenesis; peptidoglycan biosynthesis.</text>
</comment>
<evidence type="ECO:0000256" key="12">
    <source>
        <dbReference type="ARBA" id="ARBA00022960"/>
    </source>
</evidence>
<gene>
    <name evidence="19" type="primary">murB</name>
    <name evidence="21" type="ORF">ABIE08_000019</name>
</gene>
<accession>A0ABV2QSV7</accession>
<dbReference type="NCBIfam" id="NF010478">
    <property type="entry name" value="PRK13903.1"/>
    <property type="match status" value="1"/>
</dbReference>
<evidence type="ECO:0000256" key="2">
    <source>
        <dbReference type="ARBA" id="ARBA00003921"/>
    </source>
</evidence>
<reference evidence="21 22" key="1">
    <citation type="submission" date="2024-06" db="EMBL/GenBank/DDBJ databases">
        <title>Sorghum-associated microbial communities from plants grown in Nebraska, USA.</title>
        <authorList>
            <person name="Schachtman D."/>
        </authorList>
    </citation>
    <scope>NUCLEOTIDE SEQUENCE [LARGE SCALE GENOMIC DNA]</scope>
    <source>
        <strain evidence="21 22">3207</strain>
    </source>
</reference>
<dbReference type="Gene3D" id="3.90.78.10">
    <property type="entry name" value="UDP-N-acetylenolpyruvoylglucosamine reductase, C-terminal domain"/>
    <property type="match status" value="1"/>
</dbReference>
<evidence type="ECO:0000256" key="6">
    <source>
        <dbReference type="ARBA" id="ARBA00015188"/>
    </source>
</evidence>
<keyword evidence="11 19" id="KW-0521">NADP</keyword>
<evidence type="ECO:0000256" key="5">
    <source>
        <dbReference type="ARBA" id="ARBA00012518"/>
    </source>
</evidence>
<keyword evidence="15 19" id="KW-0131">Cell cycle</keyword>
<evidence type="ECO:0000256" key="11">
    <source>
        <dbReference type="ARBA" id="ARBA00022857"/>
    </source>
</evidence>
<keyword evidence="16 19" id="KW-0961">Cell wall biogenesis/degradation</keyword>
<keyword evidence="12 19" id="KW-0133">Cell shape</keyword>
<feature type="active site" evidence="19">
    <location>
        <position position="332"/>
    </location>
</feature>
<dbReference type="InterPro" id="IPR016166">
    <property type="entry name" value="FAD-bd_PCMH"/>
</dbReference>
<keyword evidence="8 19" id="KW-0132">Cell division</keyword>
<dbReference type="PANTHER" id="PTHR21071">
    <property type="entry name" value="UDP-N-ACETYLENOLPYRUVOYLGLUCOSAMINE REDUCTASE"/>
    <property type="match status" value="1"/>
</dbReference>
<organism evidence="21 22">
    <name type="scientific">Kaistia defluvii</name>
    <dbReference type="NCBI Taxonomy" id="410841"/>
    <lineage>
        <taxon>Bacteria</taxon>
        <taxon>Pseudomonadati</taxon>
        <taxon>Pseudomonadota</taxon>
        <taxon>Alphaproteobacteria</taxon>
        <taxon>Hyphomicrobiales</taxon>
        <taxon>Kaistiaceae</taxon>
        <taxon>Kaistia</taxon>
    </lineage>
</organism>
<dbReference type="PROSITE" id="PS51387">
    <property type="entry name" value="FAD_PCMH"/>
    <property type="match status" value="1"/>
</dbReference>
<dbReference type="Pfam" id="PF02873">
    <property type="entry name" value="MurB_C"/>
    <property type="match status" value="1"/>
</dbReference>
<evidence type="ECO:0000256" key="10">
    <source>
        <dbReference type="ARBA" id="ARBA00022827"/>
    </source>
</evidence>
<keyword evidence="13 19" id="KW-0573">Peptidoglycan synthesis</keyword>